<feature type="domain" description="SLH" evidence="2">
    <location>
        <begin position="404"/>
        <end position="457"/>
    </location>
</feature>
<organism evidence="3 4">
    <name type="scientific">Lentibacillus kapialis</name>
    <dbReference type="NCBI Taxonomy" id="340214"/>
    <lineage>
        <taxon>Bacteria</taxon>
        <taxon>Bacillati</taxon>
        <taxon>Bacillota</taxon>
        <taxon>Bacilli</taxon>
        <taxon>Bacillales</taxon>
        <taxon>Bacillaceae</taxon>
        <taxon>Lentibacillus</taxon>
    </lineage>
</organism>
<name>A0A917V0P3_9BACI</name>
<dbReference type="Gene3D" id="1.10.530.10">
    <property type="match status" value="1"/>
</dbReference>
<evidence type="ECO:0000259" key="2">
    <source>
        <dbReference type="PROSITE" id="PS51272"/>
    </source>
</evidence>
<dbReference type="InterPro" id="IPR008258">
    <property type="entry name" value="Transglycosylase_SLT_dom_1"/>
</dbReference>
<dbReference type="PROSITE" id="PS51272">
    <property type="entry name" value="SLH"/>
    <property type="match status" value="2"/>
</dbReference>
<sequence length="457" mass="52152">MLILLIVLPSVVLANANENPSLDEIKKKIADEARERGIPPEILKAIAATESKYQQFNGDGSPTISSDGGIGIMQVTPNNTNVSVDKEKLKKDIDYNIKTGAKVLLSKWNLNYLPKINEHDKSVLENWYFAIMAYNGLSERNDPSIHSEEAYQEKVYERIENASYLYLTEDYFSFPEFDIRYEENDERMFFPPNKDYETSTLTSTREMYEKGDIIYLDERDGSISLRDKNLAKKDKDGTLWPYTPLTVTGPPKETANFNNDFAYYPVKGVDADGYTAAAYMNKGDESLLFSDPVDDKRAAALSFASMNGYVKGYPDGSFGSQDSLKREHVAVILDNILDLNAPSGYHMQADDVKANNLYYNELKEAEYHKLLGGGGALRPKEHFSRAQMAQVMSEAFVNKYESPTRQHEFKDQWRIWNPKAVNTIYFNDVTIADPFRPYEDITRSQFAIFIYRTLVNY</sequence>
<feature type="domain" description="SLH" evidence="2">
    <location>
        <begin position="284"/>
        <end position="347"/>
    </location>
</feature>
<keyword evidence="1" id="KW-0732">Signal</keyword>
<proteinExistence type="predicted"/>
<evidence type="ECO:0000313" key="3">
    <source>
        <dbReference type="EMBL" id="GGK04696.1"/>
    </source>
</evidence>
<gene>
    <name evidence="3" type="ORF">GCM10007063_28800</name>
</gene>
<dbReference type="Proteomes" id="UP000658382">
    <property type="component" value="Unassembled WGS sequence"/>
</dbReference>
<dbReference type="EMBL" id="BMNQ01000055">
    <property type="protein sequence ID" value="GGK04696.1"/>
    <property type="molecule type" value="Genomic_DNA"/>
</dbReference>
<dbReference type="InterPro" id="IPR023346">
    <property type="entry name" value="Lysozyme-like_dom_sf"/>
</dbReference>
<dbReference type="Pfam" id="PF01464">
    <property type="entry name" value="SLT"/>
    <property type="match status" value="1"/>
</dbReference>
<dbReference type="AlphaFoldDB" id="A0A917V0P3"/>
<comment type="caution">
    <text evidence="3">The sequence shown here is derived from an EMBL/GenBank/DDBJ whole genome shotgun (WGS) entry which is preliminary data.</text>
</comment>
<evidence type="ECO:0000256" key="1">
    <source>
        <dbReference type="ARBA" id="ARBA00022729"/>
    </source>
</evidence>
<protein>
    <recommendedName>
        <fullName evidence="2">SLH domain-containing protein</fullName>
    </recommendedName>
</protein>
<keyword evidence="4" id="KW-1185">Reference proteome</keyword>
<evidence type="ECO:0000313" key="4">
    <source>
        <dbReference type="Proteomes" id="UP000658382"/>
    </source>
</evidence>
<dbReference type="SUPFAM" id="SSF53955">
    <property type="entry name" value="Lysozyme-like"/>
    <property type="match status" value="1"/>
</dbReference>
<dbReference type="InterPro" id="IPR001119">
    <property type="entry name" value="SLH_dom"/>
</dbReference>
<reference evidence="3" key="2">
    <citation type="submission" date="2020-09" db="EMBL/GenBank/DDBJ databases">
        <authorList>
            <person name="Sun Q."/>
            <person name="Ohkuma M."/>
        </authorList>
    </citation>
    <scope>NUCLEOTIDE SEQUENCE</scope>
    <source>
        <strain evidence="3">JCM 12580</strain>
    </source>
</reference>
<dbReference type="Pfam" id="PF00395">
    <property type="entry name" value="SLH"/>
    <property type="match status" value="1"/>
</dbReference>
<accession>A0A917V0P3</accession>
<reference evidence="3" key="1">
    <citation type="journal article" date="2014" name="Int. J. Syst. Evol. Microbiol.">
        <title>Complete genome sequence of Corynebacterium casei LMG S-19264T (=DSM 44701T), isolated from a smear-ripened cheese.</title>
        <authorList>
            <consortium name="US DOE Joint Genome Institute (JGI-PGF)"/>
            <person name="Walter F."/>
            <person name="Albersmeier A."/>
            <person name="Kalinowski J."/>
            <person name="Ruckert C."/>
        </authorList>
    </citation>
    <scope>NUCLEOTIDE SEQUENCE</scope>
    <source>
        <strain evidence="3">JCM 12580</strain>
    </source>
</reference>